<dbReference type="PROSITE" id="PS50297">
    <property type="entry name" value="ANK_REP_REGION"/>
    <property type="match status" value="1"/>
</dbReference>
<dbReference type="PROSITE" id="PS50181">
    <property type="entry name" value="FBOX"/>
    <property type="match status" value="1"/>
</dbReference>
<dbReference type="AlphaFoldDB" id="A0A2T6ZZJ0"/>
<keyword evidence="2 3" id="KW-0040">ANK repeat</keyword>
<feature type="domain" description="F-box" evidence="4">
    <location>
        <begin position="11"/>
        <end position="60"/>
    </location>
</feature>
<dbReference type="InterPro" id="IPR001810">
    <property type="entry name" value="F-box_dom"/>
</dbReference>
<reference evidence="5 6" key="1">
    <citation type="submission" date="2017-04" db="EMBL/GenBank/DDBJ databases">
        <title>Draft genome sequence of Tuber borchii Vittad., a whitish edible truffle.</title>
        <authorList>
            <consortium name="DOE Joint Genome Institute"/>
            <person name="Murat C."/>
            <person name="Kuo A."/>
            <person name="Barry K.W."/>
            <person name="Clum A."/>
            <person name="Dockter R.B."/>
            <person name="Fauchery L."/>
            <person name="Iotti M."/>
            <person name="Kohler A."/>
            <person name="Labutti K."/>
            <person name="Lindquist E.A."/>
            <person name="Lipzen A."/>
            <person name="Ohm R.A."/>
            <person name="Wang M."/>
            <person name="Grigoriev I.V."/>
            <person name="Zambonelli A."/>
            <person name="Martin F.M."/>
        </authorList>
    </citation>
    <scope>NUCLEOTIDE SEQUENCE [LARGE SCALE GENOMIC DNA]</scope>
    <source>
        <strain evidence="5 6">Tbo3840</strain>
    </source>
</reference>
<dbReference type="Proteomes" id="UP000244722">
    <property type="component" value="Unassembled WGS sequence"/>
</dbReference>
<evidence type="ECO:0000313" key="5">
    <source>
        <dbReference type="EMBL" id="PUU80893.1"/>
    </source>
</evidence>
<dbReference type="STRING" id="42251.A0A2T6ZZJ0"/>
<protein>
    <submittedName>
        <fullName evidence="5">Ankyrin repeat-containing domain protein</fullName>
    </submittedName>
</protein>
<dbReference type="EMBL" id="NESQ01000054">
    <property type="protein sequence ID" value="PUU80893.1"/>
    <property type="molecule type" value="Genomic_DNA"/>
</dbReference>
<proteinExistence type="predicted"/>
<evidence type="ECO:0000313" key="6">
    <source>
        <dbReference type="Proteomes" id="UP000244722"/>
    </source>
</evidence>
<dbReference type="PANTHER" id="PTHR24126">
    <property type="entry name" value="ANKYRIN REPEAT, PH AND SEC7 DOMAIN CONTAINING PROTEIN SECG-RELATED"/>
    <property type="match status" value="1"/>
</dbReference>
<evidence type="ECO:0000256" key="1">
    <source>
        <dbReference type="ARBA" id="ARBA00022737"/>
    </source>
</evidence>
<dbReference type="PROSITE" id="PS50088">
    <property type="entry name" value="ANK_REPEAT"/>
    <property type="match status" value="1"/>
</dbReference>
<accession>A0A2T6ZZJ0</accession>
<dbReference type="InterPro" id="IPR002110">
    <property type="entry name" value="Ankyrin_rpt"/>
</dbReference>
<comment type="caution">
    <text evidence="5">The sequence shown here is derived from an EMBL/GenBank/DDBJ whole genome shotgun (WGS) entry which is preliminary data.</text>
</comment>
<dbReference type="SUPFAM" id="SSF48403">
    <property type="entry name" value="Ankyrin repeat"/>
    <property type="match status" value="1"/>
</dbReference>
<feature type="repeat" description="ANK" evidence="3">
    <location>
        <begin position="189"/>
        <end position="211"/>
    </location>
</feature>
<evidence type="ECO:0000256" key="3">
    <source>
        <dbReference type="PROSITE-ProRule" id="PRU00023"/>
    </source>
</evidence>
<sequence length="341" mass="38836">MPIKKRSYKARISLLDLPNEIICQIGQYHNPTELYSLLRAHRRLALLLGPLLIESIFHTNSAKYAERALTHALRRGDKDAIEQLLSRGILALVELQACLEDEYSLRTLLYCGLDPDYRDKQGRTILSISASSGQASTVRFVLTKLNPDIGSIDNDGRTALHAAAMAPFPDALEVLLEDDRLDINFQDNKGNTPLHLAVFKKRVQTVQSLLRCWDLDITIKNHRNLTPAQASQVDYRARDKTISDALLGRVLSSTKPQPDQPRLVWREEDYMSAIVLQKQFQKQYPPPPPPMEEKPKVLVRNSCEWQPQFLPAIVRDAKKGRSRTAKARWERVRGLFAREKA</sequence>
<dbReference type="OrthoDB" id="3437052at2759"/>
<dbReference type="PANTHER" id="PTHR24126:SF14">
    <property type="entry name" value="ANK_REP_REGION DOMAIN-CONTAINING PROTEIN"/>
    <property type="match status" value="1"/>
</dbReference>
<evidence type="ECO:0000259" key="4">
    <source>
        <dbReference type="PROSITE" id="PS50181"/>
    </source>
</evidence>
<keyword evidence="6" id="KW-1185">Reference proteome</keyword>
<dbReference type="SMART" id="SM00248">
    <property type="entry name" value="ANK"/>
    <property type="match status" value="4"/>
</dbReference>
<dbReference type="InterPro" id="IPR036770">
    <property type="entry name" value="Ankyrin_rpt-contain_sf"/>
</dbReference>
<gene>
    <name evidence="5" type="ORF">B9Z19DRAFT_1106791</name>
</gene>
<organism evidence="5 6">
    <name type="scientific">Tuber borchii</name>
    <name type="common">White truffle</name>
    <dbReference type="NCBI Taxonomy" id="42251"/>
    <lineage>
        <taxon>Eukaryota</taxon>
        <taxon>Fungi</taxon>
        <taxon>Dikarya</taxon>
        <taxon>Ascomycota</taxon>
        <taxon>Pezizomycotina</taxon>
        <taxon>Pezizomycetes</taxon>
        <taxon>Pezizales</taxon>
        <taxon>Tuberaceae</taxon>
        <taxon>Tuber</taxon>
    </lineage>
</organism>
<name>A0A2T6ZZJ0_TUBBO</name>
<dbReference type="Gene3D" id="1.25.40.20">
    <property type="entry name" value="Ankyrin repeat-containing domain"/>
    <property type="match status" value="1"/>
</dbReference>
<evidence type="ECO:0000256" key="2">
    <source>
        <dbReference type="ARBA" id="ARBA00023043"/>
    </source>
</evidence>
<dbReference type="Pfam" id="PF12796">
    <property type="entry name" value="Ank_2"/>
    <property type="match status" value="1"/>
</dbReference>
<keyword evidence="1" id="KW-0677">Repeat</keyword>